<comment type="similarity">
    <text evidence="1 2">Belongs to the CutC family.</text>
</comment>
<dbReference type="Pfam" id="PF03932">
    <property type="entry name" value="CutC"/>
    <property type="match status" value="1"/>
</dbReference>
<comment type="caution">
    <text evidence="2">Once thought to be involved in copper homeostasis, experiments in E.coli have shown this is not the case.</text>
</comment>
<evidence type="ECO:0000256" key="1">
    <source>
        <dbReference type="ARBA" id="ARBA00007768"/>
    </source>
</evidence>
<evidence type="ECO:0000313" key="3">
    <source>
        <dbReference type="EMBL" id="MBS4224152.1"/>
    </source>
</evidence>
<evidence type="ECO:0000256" key="2">
    <source>
        <dbReference type="HAMAP-Rule" id="MF_00795"/>
    </source>
</evidence>
<dbReference type="Gene3D" id="3.20.20.380">
    <property type="entry name" value="Copper homeostasis (CutC) domain"/>
    <property type="match status" value="1"/>
</dbReference>
<comment type="subcellular location">
    <subcellularLocation>
        <location evidence="2">Cytoplasm</location>
    </subcellularLocation>
</comment>
<dbReference type="PANTHER" id="PTHR12598:SF0">
    <property type="entry name" value="COPPER HOMEOSTASIS PROTEIN CUTC HOMOLOG"/>
    <property type="match status" value="1"/>
</dbReference>
<reference evidence="3 4" key="1">
    <citation type="submission" date="2021-05" db="EMBL/GenBank/DDBJ databases">
        <title>Novel Bacillus species.</title>
        <authorList>
            <person name="Liu G."/>
        </authorList>
    </citation>
    <scope>NUCLEOTIDE SEQUENCE [LARGE SCALE GENOMIC DNA]</scope>
    <source>
        <strain evidence="3 4">FJAT-49682</strain>
    </source>
</reference>
<dbReference type="GO" id="GO:0005737">
    <property type="term" value="C:cytoplasm"/>
    <property type="evidence" value="ECO:0007669"/>
    <property type="project" value="UniProtKB-SubCell"/>
</dbReference>
<accession>A0A942UQC0</accession>
<dbReference type="AlphaFoldDB" id="A0A942UQC0"/>
<sequence length="228" mass="24959">MQIEIIATSVNDAKVAEENGSNRIELITGIAEGGLTPSFGLIKEVVNAVKIPVNVMIRPHSYSFCYSEEDMITMMEDIKVVREIGANGIVLGTLTRDHTIDVDALEKLLSVAGDLDVTFHRAFDEVVDQEAALKTLLQFPQINRVLTSGGQPNVTEATDVIKSLLQITENKPLHILAGSGLKTNNAAGFVKQTGVEEIHFGSGVRFEEQSLKPIDPNKVRTITKMFER</sequence>
<evidence type="ECO:0000313" key="4">
    <source>
        <dbReference type="Proteomes" id="UP000676456"/>
    </source>
</evidence>
<proteinExistence type="inferred from homology"/>
<organism evidence="3 4">
    <name type="scientific">Lederbergia citrea</name>
    <dbReference type="NCBI Taxonomy" id="2833581"/>
    <lineage>
        <taxon>Bacteria</taxon>
        <taxon>Bacillati</taxon>
        <taxon>Bacillota</taxon>
        <taxon>Bacilli</taxon>
        <taxon>Bacillales</taxon>
        <taxon>Bacillaceae</taxon>
        <taxon>Lederbergia</taxon>
    </lineage>
</organism>
<dbReference type="PANTHER" id="PTHR12598">
    <property type="entry name" value="COPPER HOMEOSTASIS PROTEIN CUTC"/>
    <property type="match status" value="1"/>
</dbReference>
<dbReference type="SUPFAM" id="SSF110395">
    <property type="entry name" value="CutC-like"/>
    <property type="match status" value="1"/>
</dbReference>
<comment type="caution">
    <text evidence="3">The sequence shown here is derived from an EMBL/GenBank/DDBJ whole genome shotgun (WGS) entry which is preliminary data.</text>
</comment>
<name>A0A942UQC0_9BACI</name>
<gene>
    <name evidence="2" type="primary">cutC</name>
    <name evidence="3" type="ORF">KHA91_15635</name>
</gene>
<keyword evidence="4" id="KW-1185">Reference proteome</keyword>
<protein>
    <recommendedName>
        <fullName evidence="2">PF03932 family protein CutC</fullName>
    </recommendedName>
</protein>
<dbReference type="HAMAP" id="MF_00795">
    <property type="entry name" value="CutC"/>
    <property type="match status" value="1"/>
</dbReference>
<dbReference type="Proteomes" id="UP000676456">
    <property type="component" value="Unassembled WGS sequence"/>
</dbReference>
<dbReference type="InterPro" id="IPR036822">
    <property type="entry name" value="CutC-like_dom_sf"/>
</dbReference>
<dbReference type="InterPro" id="IPR005627">
    <property type="entry name" value="CutC-like"/>
</dbReference>
<dbReference type="EMBL" id="JAGYPN010000003">
    <property type="protein sequence ID" value="MBS4224152.1"/>
    <property type="molecule type" value="Genomic_DNA"/>
</dbReference>
<dbReference type="GO" id="GO:0005507">
    <property type="term" value="F:copper ion binding"/>
    <property type="evidence" value="ECO:0007669"/>
    <property type="project" value="TreeGrafter"/>
</dbReference>
<keyword evidence="2" id="KW-0963">Cytoplasm</keyword>